<feature type="region of interest" description="Disordered" evidence="1">
    <location>
        <begin position="153"/>
        <end position="226"/>
    </location>
</feature>
<feature type="region of interest" description="Disordered" evidence="1">
    <location>
        <begin position="576"/>
        <end position="658"/>
    </location>
</feature>
<feature type="compositionally biased region" description="Basic residues" evidence="1">
    <location>
        <begin position="42"/>
        <end position="52"/>
    </location>
</feature>
<evidence type="ECO:0000313" key="5">
    <source>
        <dbReference type="EMBL" id="RZC57528.1"/>
    </source>
</evidence>
<evidence type="ECO:0000259" key="2">
    <source>
        <dbReference type="Pfam" id="PF23399"/>
    </source>
</evidence>
<feature type="region of interest" description="Disordered" evidence="1">
    <location>
        <begin position="485"/>
        <end position="505"/>
    </location>
</feature>
<keyword evidence="6" id="KW-1185">Reference proteome</keyword>
<evidence type="ECO:0000313" key="6">
    <source>
        <dbReference type="Proteomes" id="UP000316621"/>
    </source>
</evidence>
<feature type="domain" description="LTI65/LTI78 NYQTKV repeat" evidence="3">
    <location>
        <begin position="189"/>
        <end position="243"/>
    </location>
</feature>
<dbReference type="AlphaFoldDB" id="A0A4Y7JCK6"/>
<dbReference type="OrthoDB" id="1934648at2759"/>
<dbReference type="PANTHER" id="PTHR33836:SF1">
    <property type="entry name" value="LOW-TEMPERATURE-INDUCED 65 KDA PROTEIN-RELATED"/>
    <property type="match status" value="1"/>
</dbReference>
<feature type="domain" description="LTI65/LTI78 N-terminal" evidence="4">
    <location>
        <begin position="35"/>
        <end position="107"/>
    </location>
</feature>
<proteinExistence type="predicted"/>
<reference evidence="5 6" key="1">
    <citation type="journal article" date="2018" name="Science">
        <title>The opium poppy genome and morphinan production.</title>
        <authorList>
            <person name="Guo L."/>
            <person name="Winzer T."/>
            <person name="Yang X."/>
            <person name="Li Y."/>
            <person name="Ning Z."/>
            <person name="He Z."/>
            <person name="Teodor R."/>
            <person name="Lu Y."/>
            <person name="Bowser T.A."/>
            <person name="Graham I.A."/>
            <person name="Ye K."/>
        </authorList>
    </citation>
    <scope>NUCLEOTIDE SEQUENCE [LARGE SCALE GENOMIC DNA]</scope>
    <source>
        <strain evidence="6">cv. HN1</strain>
        <tissue evidence="5">Leaves</tissue>
    </source>
</reference>
<dbReference type="Pfam" id="PF23403">
    <property type="entry name" value="LTI65_LTI78_N"/>
    <property type="match status" value="1"/>
</dbReference>
<feature type="compositionally biased region" description="Basic and acidic residues" evidence="1">
    <location>
        <begin position="29"/>
        <end position="41"/>
    </location>
</feature>
<dbReference type="InterPro" id="IPR037491">
    <property type="entry name" value="LTI78/LTI65"/>
</dbReference>
<dbReference type="Proteomes" id="UP000316621">
    <property type="component" value="Chromosome 4"/>
</dbReference>
<dbReference type="Gramene" id="RZC57528">
    <property type="protein sequence ID" value="RZC57528"/>
    <property type="gene ID" value="C5167_004836"/>
</dbReference>
<dbReference type="OMA" id="QGHENIG"/>
<feature type="compositionally biased region" description="Basic and acidic residues" evidence="1">
    <location>
        <begin position="264"/>
        <end position="278"/>
    </location>
</feature>
<sequence>MNTQMVNPHSHTTYEQDQGIGGGLHSAGGHHEHDEHHEKKSVIKKVKAKAKKIKDTIGSKIHGGHEHEHEHDREHDDQDLDEEDDFDDELEQDPEVHGAPMYESSAVMMGNENLNSGPTHLNAVDKGKTGPAGINFGEQGVPGPKRTDFGMKSSTNTGPTKVDLHDKAYTGQSRNNLGMSKTGESKTGLGLHTPLETDPNAPFGSDTSGNYQSKVTDPTGGGAKEADVEPMIRSFGKMEFTNEPGEKPAFTGTGSHDQFSPDSTETRADDMSIDKESNRNPSYTEKITGATSAIAGTAASALTGTAASAKNVVGSAASSITGTAATAKNAVASKLGYGGDYNSNISVQDTHPTHTEGTHTGTDQTKSTTAAVGDYGRKVASTITGTAATAKNAVASKLGYGGGDNSDIATQDTHLTRTEGTHTGGDQTESTTAAVGDYGRKVTSTVSEKLAPVYGTVAGVGSAVVTPVYEKVAGAGSAVASKIQGTRSNTSTGTGTGADAGTGTGGVGFVTEQDKGVSMKDYLVQKLSPGEEDKALSEVISGVMHKKKDEFPATVAENMDRVTDSPQVARSLGTGEHEYQKDGGDQGYGNDGSSVASGGGIGSPSGKGMVDRVKGVVSSWFGKGTGDQIYADEQRSSGGGMAERKDESHGTGSTGVVH</sequence>
<feature type="compositionally biased region" description="Polar residues" evidence="1">
    <location>
        <begin position="205"/>
        <end position="216"/>
    </location>
</feature>
<feature type="compositionally biased region" description="Gly residues" evidence="1">
    <location>
        <begin position="494"/>
        <end position="505"/>
    </location>
</feature>
<feature type="compositionally biased region" description="Polar residues" evidence="1">
    <location>
        <begin position="170"/>
        <end position="179"/>
    </location>
</feature>
<feature type="domain" description="LTI65/LTI78 PGEED repeat" evidence="2">
    <location>
        <begin position="514"/>
        <end position="544"/>
    </location>
</feature>
<gene>
    <name evidence="5" type="ORF">C5167_004836</name>
</gene>
<dbReference type="GO" id="GO:0006950">
    <property type="term" value="P:response to stress"/>
    <property type="evidence" value="ECO:0007669"/>
    <property type="project" value="TreeGrafter"/>
</dbReference>
<feature type="region of interest" description="Disordered" evidence="1">
    <location>
        <begin position="240"/>
        <end position="285"/>
    </location>
</feature>
<dbReference type="Pfam" id="PF07918">
    <property type="entry name" value="CAP160"/>
    <property type="match status" value="2"/>
</dbReference>
<evidence type="ECO:0000256" key="1">
    <source>
        <dbReference type="SAM" id="MobiDB-lite"/>
    </source>
</evidence>
<name>A0A4Y7JCK6_PAPSO</name>
<accession>A0A4Y7JCK6</accession>
<dbReference type="InterPro" id="IPR057059">
    <property type="entry name" value="LTI65/LTI78_PGEED"/>
</dbReference>
<evidence type="ECO:0000259" key="3">
    <source>
        <dbReference type="Pfam" id="PF23402"/>
    </source>
</evidence>
<feature type="compositionally biased region" description="Basic and acidic residues" evidence="1">
    <location>
        <begin position="53"/>
        <end position="76"/>
    </location>
</feature>
<dbReference type="InterPro" id="IPR057058">
    <property type="entry name" value="LTI65_LTI78_NYQTKV"/>
</dbReference>
<organism evidence="5 6">
    <name type="scientific">Papaver somniferum</name>
    <name type="common">Opium poppy</name>
    <dbReference type="NCBI Taxonomy" id="3469"/>
    <lineage>
        <taxon>Eukaryota</taxon>
        <taxon>Viridiplantae</taxon>
        <taxon>Streptophyta</taxon>
        <taxon>Embryophyta</taxon>
        <taxon>Tracheophyta</taxon>
        <taxon>Spermatophyta</taxon>
        <taxon>Magnoliopsida</taxon>
        <taxon>Ranunculales</taxon>
        <taxon>Papaveraceae</taxon>
        <taxon>Papaveroideae</taxon>
        <taxon>Papaver</taxon>
    </lineage>
</organism>
<feature type="region of interest" description="Disordered" evidence="1">
    <location>
        <begin position="1"/>
        <end position="92"/>
    </location>
</feature>
<evidence type="ECO:0000259" key="4">
    <source>
        <dbReference type="Pfam" id="PF23403"/>
    </source>
</evidence>
<dbReference type="EMBL" id="CM010718">
    <property type="protein sequence ID" value="RZC57528.1"/>
    <property type="molecule type" value="Genomic_DNA"/>
</dbReference>
<feature type="compositionally biased region" description="Acidic residues" evidence="1">
    <location>
        <begin position="77"/>
        <end position="92"/>
    </location>
</feature>
<protein>
    <submittedName>
        <fullName evidence="5">Uncharacterized protein</fullName>
    </submittedName>
</protein>
<dbReference type="GO" id="GO:0009737">
    <property type="term" value="P:response to abscisic acid"/>
    <property type="evidence" value="ECO:0007669"/>
    <property type="project" value="InterPro"/>
</dbReference>
<dbReference type="Pfam" id="PF23402">
    <property type="entry name" value="LTI65_LTI78_NYQTKV"/>
    <property type="match status" value="1"/>
</dbReference>
<dbReference type="InterPro" id="IPR056605">
    <property type="entry name" value="LTI65_LTI78_N"/>
</dbReference>
<feature type="compositionally biased region" description="Polar residues" evidence="1">
    <location>
        <begin position="1"/>
        <end position="16"/>
    </location>
</feature>
<feature type="compositionally biased region" description="Polar residues" evidence="1">
    <location>
        <begin position="252"/>
        <end position="263"/>
    </location>
</feature>
<dbReference type="Pfam" id="PF23399">
    <property type="entry name" value="LTI65_PGEED"/>
    <property type="match status" value="1"/>
</dbReference>
<dbReference type="InterPro" id="IPR012418">
    <property type="entry name" value="CAP160"/>
</dbReference>
<dbReference type="PANTHER" id="PTHR33836">
    <property type="entry name" value="LOW-TEMPERATURE-INDUCED 65 KDA PROTEIN-RELATED"/>
    <property type="match status" value="1"/>
</dbReference>